<dbReference type="PANTHER" id="PTHR31610">
    <property type="entry name" value="SLR0360 PROTEIN"/>
    <property type="match status" value="1"/>
</dbReference>
<dbReference type="EMBL" id="JBHUEO010000044">
    <property type="protein sequence ID" value="MFD1707739.1"/>
    <property type="molecule type" value="Genomic_DNA"/>
</dbReference>
<feature type="transmembrane region" description="Helical" evidence="1">
    <location>
        <begin position="172"/>
        <end position="188"/>
    </location>
</feature>
<feature type="transmembrane region" description="Helical" evidence="1">
    <location>
        <begin position="378"/>
        <end position="396"/>
    </location>
</feature>
<name>A0ABW4KK93_9BACI</name>
<feature type="transmembrane region" description="Helical" evidence="1">
    <location>
        <begin position="195"/>
        <end position="214"/>
    </location>
</feature>
<keyword evidence="1" id="KW-0472">Membrane</keyword>
<accession>A0ABW4KK93</accession>
<organism evidence="2 3">
    <name type="scientific">Siminovitchia sediminis</name>
    <dbReference type="NCBI Taxonomy" id="1274353"/>
    <lineage>
        <taxon>Bacteria</taxon>
        <taxon>Bacillati</taxon>
        <taxon>Bacillota</taxon>
        <taxon>Bacilli</taxon>
        <taxon>Bacillales</taxon>
        <taxon>Bacillaceae</taxon>
        <taxon>Siminovitchia</taxon>
    </lineage>
</organism>
<dbReference type="Proteomes" id="UP001597301">
    <property type="component" value="Unassembled WGS sequence"/>
</dbReference>
<feature type="transmembrane region" description="Helical" evidence="1">
    <location>
        <begin position="20"/>
        <end position="40"/>
    </location>
</feature>
<feature type="transmembrane region" description="Helical" evidence="1">
    <location>
        <begin position="147"/>
        <end position="166"/>
    </location>
</feature>
<evidence type="ECO:0000256" key="1">
    <source>
        <dbReference type="SAM" id="Phobius"/>
    </source>
</evidence>
<proteinExistence type="predicted"/>
<feature type="transmembrane region" description="Helical" evidence="1">
    <location>
        <begin position="416"/>
        <end position="435"/>
    </location>
</feature>
<dbReference type="RefSeq" id="WP_380774536.1">
    <property type="nucleotide sequence ID" value="NZ_JBHUEO010000044.1"/>
</dbReference>
<feature type="transmembrane region" description="Helical" evidence="1">
    <location>
        <begin position="442"/>
        <end position="461"/>
    </location>
</feature>
<comment type="caution">
    <text evidence="2">The sequence shown here is derived from an EMBL/GenBank/DDBJ whole genome shotgun (WGS) entry which is preliminary data.</text>
</comment>
<reference evidence="3" key="1">
    <citation type="journal article" date="2019" name="Int. J. Syst. Evol. Microbiol.">
        <title>The Global Catalogue of Microorganisms (GCM) 10K type strain sequencing project: providing services to taxonomists for standard genome sequencing and annotation.</title>
        <authorList>
            <consortium name="The Broad Institute Genomics Platform"/>
            <consortium name="The Broad Institute Genome Sequencing Center for Infectious Disease"/>
            <person name="Wu L."/>
            <person name="Ma J."/>
        </authorList>
    </citation>
    <scope>NUCLEOTIDE SEQUENCE [LARGE SCALE GENOMIC DNA]</scope>
    <source>
        <strain evidence="3">CGMCC 1.12295</strain>
    </source>
</reference>
<keyword evidence="1" id="KW-1133">Transmembrane helix</keyword>
<evidence type="ECO:0000313" key="3">
    <source>
        <dbReference type="Proteomes" id="UP001597301"/>
    </source>
</evidence>
<keyword evidence="3" id="KW-1185">Reference proteome</keyword>
<feature type="transmembrane region" description="Helical" evidence="1">
    <location>
        <begin position="234"/>
        <end position="261"/>
    </location>
</feature>
<gene>
    <name evidence="2" type="ORF">ACFSCZ_13510</name>
</gene>
<feature type="transmembrane region" description="Helical" evidence="1">
    <location>
        <begin position="467"/>
        <end position="487"/>
    </location>
</feature>
<feature type="transmembrane region" description="Helical" evidence="1">
    <location>
        <begin position="328"/>
        <end position="346"/>
    </location>
</feature>
<evidence type="ECO:0000313" key="2">
    <source>
        <dbReference type="EMBL" id="MFD1707739.1"/>
    </source>
</evidence>
<protein>
    <submittedName>
        <fullName evidence="2">NCS2 family permease</fullName>
    </submittedName>
</protein>
<sequence length="508" mass="54106">MNKSAVQYPWFKREDMDGFFALFQNNLADFVIIAVSMLGMGFPKEIVFGKVIPGAAIAVLVGNLYYAYTANRLAKKEGRADVTALAYGISTPVMFVFLFGVLLPAKTLVDDPDLAWKIAVGACLISGLIEILVSFIGNWVHRHIPRAAMLGALAGIALAFIAGEMLFKTFEIPIVGLVVLAIVIVGIIGKIAMPFNIPASLFAIIIGTILAYALGQSSFAQVSEGLGDLGFYPFIPTIAAFEGAALLFTTMTAVLAVLVPITIYNAVETMNNVEAVGTLGDKYDVRECMAVDGVGTVLGTFFGGAFPTTVYMASVGSKWMGAGRGYSILNGIVYVFAAMFGLIAAISSIIPISAIAPILVFVGISMIATAFQANQVKYFMAVAIAMLPYFANYIMTRFNSDAGEVVSGVSEAIVPLGQGAMFSGIILGAITVYVIDHEFKKAAVFSIVGFILSFFGIMHAPEMSINAAPAYEIGYLLMAAYFAYYAYKGVRVMSEPGMDEPIVEEKSG</sequence>
<feature type="transmembrane region" description="Helical" evidence="1">
    <location>
        <begin position="46"/>
        <end position="68"/>
    </location>
</feature>
<dbReference type="PANTHER" id="PTHR31610:SF0">
    <property type="entry name" value="SLC26A_SULP TRANSPORTER DOMAIN-CONTAINING PROTEIN"/>
    <property type="match status" value="1"/>
</dbReference>
<feature type="transmembrane region" description="Helical" evidence="1">
    <location>
        <begin position="114"/>
        <end position="135"/>
    </location>
</feature>
<feature type="transmembrane region" description="Helical" evidence="1">
    <location>
        <begin position="80"/>
        <end position="102"/>
    </location>
</feature>
<keyword evidence="1" id="KW-0812">Transmembrane</keyword>